<proteinExistence type="predicted"/>
<evidence type="ECO:0000313" key="4">
    <source>
        <dbReference type="Proteomes" id="UP001556367"/>
    </source>
</evidence>
<evidence type="ECO:0000256" key="1">
    <source>
        <dbReference type="SAM" id="MobiDB-lite"/>
    </source>
</evidence>
<feature type="domain" description="Nuclear pore complex protein NUP96 C-terminal" evidence="2">
    <location>
        <begin position="378"/>
        <end position="698"/>
    </location>
</feature>
<keyword evidence="4" id="KW-1185">Reference proteome</keyword>
<protein>
    <recommendedName>
        <fullName evidence="2">Nuclear pore complex protein NUP96 C-terminal domain-containing protein</fullName>
    </recommendedName>
</protein>
<sequence>MARFRAYTSDSSDDDSEQEQPQVQPEEPPRADEPDASSSSDMDEDELLPSPRRKRQRRVEIEEVDEDDSDEGYVHPMRHRGGSRRASASPPPTNRVDPTLTPFAQHVGVDSQRMMVMQTSLFRMPEEAAAIKATNKSAPRNVTLQPPVRPTRKHPRESDSDFHRVDSRERASFGHDIDLLPHRPSRKYARVETSESAVVGTEGAIVDAGLALGRSFRVGWGPGGTLVHCGKICGPFNTLTLPSNTSSITKAVVPFAADSTAQKSLSSLFLQHQLTNSPIEPDDDGIPSANPSASLCFASFANLFTQSDQSYEASLFRLGHALFDDLDLRLGSSITPDIRNRVACLRRKTALASWLAKVVAPSVERAVKASTSVDSPAAVFALLTGNQIEQATDAAMDGGNFNLATLVSQAGGDDEFREDLRLQLHLWREQRIDAHIDDDIRKIYALLAGCIDEVLEGSKGTGFEQCSNIDLLQGLDWKRVFGLHLWFSESLDSTIADVYEAYGRLLKDSPARGIAKPEPWYKSSPSSSSQPSWKLHEPLPPDALYSLIRLHAEPSCSLSQVLNPLSFGPSPVDQTLPWHLYIILSRCMRARDFDDRGDPGTGRDEEPEEDEEASLLVVEGHSPSADLLTSSYALQLERAGMLQEAVFVLLHIEGSRGREKAIKDLLARVADQLDEWNTRAIVGSLKIPMAWVNEAKAIFALSSGRIFEAYELYLSAGLFNAAHDIAISELAPDAIVRRDYELLRSVFSRFASHSVNGWHVRGKVLLDYARVMTRLPELHEKQTTDASEIDELARTAARVIGLLPDVLNKRSDARHTAALAEMIASLVLEVEKVRPSSLTQVHLTHAGEATKMRHIQYNTRDRFLQSIAA</sequence>
<accession>A0ABR3JVG8</accession>
<feature type="compositionally biased region" description="Acidic residues" evidence="1">
    <location>
        <begin position="62"/>
        <end position="71"/>
    </location>
</feature>
<organism evidence="3 4">
    <name type="scientific">Hohenbuehelia grisea</name>
    <dbReference type="NCBI Taxonomy" id="104357"/>
    <lineage>
        <taxon>Eukaryota</taxon>
        <taxon>Fungi</taxon>
        <taxon>Dikarya</taxon>
        <taxon>Basidiomycota</taxon>
        <taxon>Agaricomycotina</taxon>
        <taxon>Agaricomycetes</taxon>
        <taxon>Agaricomycetidae</taxon>
        <taxon>Agaricales</taxon>
        <taxon>Pleurotineae</taxon>
        <taxon>Pleurotaceae</taxon>
        <taxon>Hohenbuehelia</taxon>
    </lineage>
</organism>
<gene>
    <name evidence="3" type="ORF">HGRIS_011566</name>
</gene>
<reference evidence="4" key="1">
    <citation type="submission" date="2024-06" db="EMBL/GenBank/DDBJ databases">
        <title>Multi-omics analyses provide insights into the biosynthesis of the anticancer antibiotic pleurotin in Hohenbuehelia grisea.</title>
        <authorList>
            <person name="Weaver J.A."/>
            <person name="Alberti F."/>
        </authorList>
    </citation>
    <scope>NUCLEOTIDE SEQUENCE [LARGE SCALE GENOMIC DNA]</scope>
    <source>
        <strain evidence="4">T-177</strain>
    </source>
</reference>
<name>A0ABR3JVG8_9AGAR</name>
<feature type="region of interest" description="Disordered" evidence="1">
    <location>
        <begin position="140"/>
        <end position="164"/>
    </location>
</feature>
<evidence type="ECO:0000313" key="3">
    <source>
        <dbReference type="EMBL" id="KAL0959899.1"/>
    </source>
</evidence>
<comment type="caution">
    <text evidence="3">The sequence shown here is derived from an EMBL/GenBank/DDBJ whole genome shotgun (WGS) entry which is preliminary data.</text>
</comment>
<feature type="region of interest" description="Disordered" evidence="1">
    <location>
        <begin position="1"/>
        <end position="101"/>
    </location>
</feature>
<dbReference type="Proteomes" id="UP001556367">
    <property type="component" value="Unassembled WGS sequence"/>
</dbReference>
<dbReference type="Pfam" id="PF12110">
    <property type="entry name" value="Nup96"/>
    <property type="match status" value="1"/>
</dbReference>
<dbReference type="EMBL" id="JASNQZ010000002">
    <property type="protein sequence ID" value="KAL0959899.1"/>
    <property type="molecule type" value="Genomic_DNA"/>
</dbReference>
<dbReference type="Gene3D" id="1.25.40.690">
    <property type="match status" value="1"/>
</dbReference>
<evidence type="ECO:0000259" key="2">
    <source>
        <dbReference type="Pfam" id="PF12110"/>
    </source>
</evidence>
<dbReference type="InterPro" id="IPR021967">
    <property type="entry name" value="Nup98_C"/>
</dbReference>